<accession>A0ACA9KRS2</accession>
<gene>
    <name evidence="1" type="ORF">SCALOS_LOCUS2663</name>
</gene>
<dbReference type="Proteomes" id="UP000789860">
    <property type="component" value="Unassembled WGS sequence"/>
</dbReference>
<name>A0ACA9KRS2_9GLOM</name>
<organism evidence="1 2">
    <name type="scientific">Scutellospora calospora</name>
    <dbReference type="NCBI Taxonomy" id="85575"/>
    <lineage>
        <taxon>Eukaryota</taxon>
        <taxon>Fungi</taxon>
        <taxon>Fungi incertae sedis</taxon>
        <taxon>Mucoromycota</taxon>
        <taxon>Glomeromycotina</taxon>
        <taxon>Glomeromycetes</taxon>
        <taxon>Diversisporales</taxon>
        <taxon>Gigasporaceae</taxon>
        <taxon>Scutellospora</taxon>
    </lineage>
</organism>
<evidence type="ECO:0000313" key="1">
    <source>
        <dbReference type="EMBL" id="CAG8486759.1"/>
    </source>
</evidence>
<comment type="caution">
    <text evidence="1">The sequence shown here is derived from an EMBL/GenBank/DDBJ whole genome shotgun (WGS) entry which is preliminary data.</text>
</comment>
<keyword evidence="2" id="KW-1185">Reference proteome</keyword>
<sequence length="79" mass="9371">MIKKSLKQIYNNLLEHPEKNEIVKELCKLYNEERSKGKNPDQILDTLDKFLVKKKQNPDNIIIWFLNNKISSTVQTNNK</sequence>
<reference evidence="1" key="1">
    <citation type="submission" date="2021-06" db="EMBL/GenBank/DDBJ databases">
        <authorList>
            <person name="Kallberg Y."/>
            <person name="Tangrot J."/>
            <person name="Rosling A."/>
        </authorList>
    </citation>
    <scope>NUCLEOTIDE SEQUENCE</scope>
    <source>
        <strain evidence="1">AU212A</strain>
    </source>
</reference>
<evidence type="ECO:0000313" key="2">
    <source>
        <dbReference type="Proteomes" id="UP000789860"/>
    </source>
</evidence>
<proteinExistence type="predicted"/>
<protein>
    <submittedName>
        <fullName evidence="1">8215_t:CDS:1</fullName>
    </submittedName>
</protein>
<dbReference type="EMBL" id="CAJVPM010002464">
    <property type="protein sequence ID" value="CAG8486759.1"/>
    <property type="molecule type" value="Genomic_DNA"/>
</dbReference>